<dbReference type="Gene3D" id="3.30.497.10">
    <property type="entry name" value="Antithrombin, subunit I, domain 2"/>
    <property type="match status" value="1"/>
</dbReference>
<name>A0A3B5AHC5_9TELE</name>
<dbReference type="Ensembl" id="ENSSPAT00000017551.1">
    <property type="protein sequence ID" value="ENSSPAP00000017284.1"/>
    <property type="gene ID" value="ENSSPAG00000013033.1"/>
</dbReference>
<dbReference type="AlphaFoldDB" id="A0A3B5AHC5"/>
<sequence>QQHNFSFYINTTVPILMKSYSLESLLRNAGVSSIFSHSADFSGISQKKTLKLIKVKNELNITFFFAEMRNCETNSFLPDIMLDFSVPPRITFDRPFMLIIYDDLTGLILLIGRIIDPTHV</sequence>
<dbReference type="InterPro" id="IPR036186">
    <property type="entry name" value="Serpin_sf"/>
</dbReference>
<dbReference type="GeneTree" id="ENSGT00940000159462"/>
<feature type="domain" description="Serpin" evidence="1">
    <location>
        <begin position="18"/>
        <end position="117"/>
    </location>
</feature>
<evidence type="ECO:0000259" key="1">
    <source>
        <dbReference type="Pfam" id="PF00079"/>
    </source>
</evidence>
<accession>A0A3B5AHC5</accession>
<protein>
    <recommendedName>
        <fullName evidence="1">Serpin domain-containing protein</fullName>
    </recommendedName>
</protein>
<dbReference type="Pfam" id="PF00079">
    <property type="entry name" value="Serpin"/>
    <property type="match status" value="1"/>
</dbReference>
<dbReference type="InterPro" id="IPR023795">
    <property type="entry name" value="Serpin_CS"/>
</dbReference>
<organism evidence="2">
    <name type="scientific">Stegastes partitus</name>
    <name type="common">bicolor damselfish</name>
    <dbReference type="NCBI Taxonomy" id="144197"/>
    <lineage>
        <taxon>Eukaryota</taxon>
        <taxon>Metazoa</taxon>
        <taxon>Chordata</taxon>
        <taxon>Craniata</taxon>
        <taxon>Vertebrata</taxon>
        <taxon>Euteleostomi</taxon>
        <taxon>Actinopterygii</taxon>
        <taxon>Neopterygii</taxon>
        <taxon>Teleostei</taxon>
        <taxon>Neoteleostei</taxon>
        <taxon>Acanthomorphata</taxon>
        <taxon>Ovalentaria</taxon>
        <taxon>Pomacentridae</taxon>
        <taxon>Stegastes</taxon>
    </lineage>
</organism>
<dbReference type="InterPro" id="IPR023796">
    <property type="entry name" value="Serpin_dom"/>
</dbReference>
<dbReference type="SUPFAM" id="SSF56574">
    <property type="entry name" value="Serpins"/>
    <property type="match status" value="1"/>
</dbReference>
<evidence type="ECO:0000313" key="2">
    <source>
        <dbReference type="Ensembl" id="ENSSPAP00000017284.1"/>
    </source>
</evidence>
<dbReference type="STRING" id="144197.ENSSPAP00000017284"/>
<reference evidence="2" key="1">
    <citation type="submission" date="2023-09" db="UniProtKB">
        <authorList>
            <consortium name="Ensembl"/>
        </authorList>
    </citation>
    <scope>IDENTIFICATION</scope>
</reference>
<dbReference type="Gene3D" id="2.10.310.10">
    <property type="entry name" value="Serpins superfamily"/>
    <property type="match status" value="1"/>
</dbReference>
<proteinExistence type="predicted"/>
<dbReference type="PROSITE" id="PS00284">
    <property type="entry name" value="SERPIN"/>
    <property type="match status" value="1"/>
</dbReference>
<dbReference type="InterPro" id="IPR042178">
    <property type="entry name" value="Serpin_sf_1"/>
</dbReference>